<organism evidence="2">
    <name type="scientific">hydrothermal vent metagenome</name>
    <dbReference type="NCBI Taxonomy" id="652676"/>
    <lineage>
        <taxon>unclassified sequences</taxon>
        <taxon>metagenomes</taxon>
        <taxon>ecological metagenomes</taxon>
    </lineage>
</organism>
<dbReference type="PANTHER" id="PTHR36558:SF1">
    <property type="entry name" value="RESTRICTION ENDONUCLEASE DOMAIN-CONTAINING PROTEIN-RELATED"/>
    <property type="match status" value="1"/>
</dbReference>
<dbReference type="InterPro" id="IPR008538">
    <property type="entry name" value="Uma2"/>
</dbReference>
<evidence type="ECO:0000313" key="2">
    <source>
        <dbReference type="EMBL" id="SHO80409.1"/>
    </source>
</evidence>
<proteinExistence type="predicted"/>
<sequence length="177" mass="20693">MNEALKLENYTFQDYLEIDMNSKERVELIFGDIYMMVGASAYHQDIVLNLGYIFKSFTKNNKKCIPRVAPFDIKLKVNQDISVVQPDVMILCQNRNLPCAIFEVLSPSTAYKDKTVKKDLYEASGVKEYFLVNIEFKTIDRFKLKNKKYIYDRAYGVDDKMRVDCLDCKIDLSEVFE</sequence>
<dbReference type="InterPro" id="IPR012296">
    <property type="entry name" value="Nuclease_put_TT1808"/>
</dbReference>
<accession>A0A1W1EHS6</accession>
<feature type="domain" description="Putative restriction endonuclease" evidence="1">
    <location>
        <begin position="12"/>
        <end position="154"/>
    </location>
</feature>
<evidence type="ECO:0000259" key="1">
    <source>
        <dbReference type="Pfam" id="PF05685"/>
    </source>
</evidence>
<dbReference type="AlphaFoldDB" id="A0A1W1EHS6"/>
<protein>
    <recommendedName>
        <fullName evidence="1">Putative restriction endonuclease domain-containing protein</fullName>
    </recommendedName>
</protein>
<dbReference type="EMBL" id="FRYL01000007">
    <property type="protein sequence ID" value="SHO80409.1"/>
    <property type="molecule type" value="Genomic_DNA"/>
</dbReference>
<gene>
    <name evidence="2" type="ORF">MNB_SV-15-681</name>
</gene>
<name>A0A1W1EHS6_9ZZZZ</name>
<dbReference type="InterPro" id="IPR011335">
    <property type="entry name" value="Restrct_endonuc-II-like"/>
</dbReference>
<dbReference type="SUPFAM" id="SSF52980">
    <property type="entry name" value="Restriction endonuclease-like"/>
    <property type="match status" value="1"/>
</dbReference>
<dbReference type="CDD" id="cd06260">
    <property type="entry name" value="DUF820-like"/>
    <property type="match status" value="1"/>
</dbReference>
<dbReference type="Gene3D" id="3.90.1570.10">
    <property type="entry name" value="tt1808, chain A"/>
    <property type="match status" value="1"/>
</dbReference>
<reference evidence="2" key="1">
    <citation type="submission" date="2016-10" db="EMBL/GenBank/DDBJ databases">
        <authorList>
            <person name="de Groot N.N."/>
        </authorList>
    </citation>
    <scope>NUCLEOTIDE SEQUENCE</scope>
</reference>
<dbReference type="Pfam" id="PF05685">
    <property type="entry name" value="Uma2"/>
    <property type="match status" value="1"/>
</dbReference>
<dbReference type="PANTHER" id="PTHR36558">
    <property type="entry name" value="GLR1098 PROTEIN"/>
    <property type="match status" value="1"/>
</dbReference>